<name>A0A6C0GFG8_9BACT</name>
<keyword evidence="1" id="KW-0812">Transmembrane</keyword>
<organism evidence="2 3">
    <name type="scientific">Rhodocytophaga rosea</name>
    <dbReference type="NCBI Taxonomy" id="2704465"/>
    <lineage>
        <taxon>Bacteria</taxon>
        <taxon>Pseudomonadati</taxon>
        <taxon>Bacteroidota</taxon>
        <taxon>Cytophagia</taxon>
        <taxon>Cytophagales</taxon>
        <taxon>Rhodocytophagaceae</taxon>
        <taxon>Rhodocytophaga</taxon>
    </lineage>
</organism>
<feature type="transmembrane region" description="Helical" evidence="1">
    <location>
        <begin position="21"/>
        <end position="43"/>
    </location>
</feature>
<evidence type="ECO:0000256" key="1">
    <source>
        <dbReference type="SAM" id="Phobius"/>
    </source>
</evidence>
<protein>
    <submittedName>
        <fullName evidence="2">Uncharacterized protein</fullName>
    </submittedName>
</protein>
<reference evidence="2 3" key="1">
    <citation type="submission" date="2020-01" db="EMBL/GenBank/DDBJ databases">
        <authorList>
            <person name="Kim M.K."/>
        </authorList>
    </citation>
    <scope>NUCLEOTIDE SEQUENCE [LARGE SCALE GENOMIC DNA]</scope>
    <source>
        <strain evidence="2 3">172606-1</strain>
    </source>
</reference>
<dbReference type="Proteomes" id="UP000480178">
    <property type="component" value="Chromosome"/>
</dbReference>
<accession>A0A6C0GFG8</accession>
<dbReference type="KEGG" id="rhoz:GXP67_08400"/>
<sequence>MSEREIYDSIRAEKLVGREAWDDITSAGLGLFPILCVWGMLFLSLGFDVVKNRPISWGWVVIFMSSGILLFYGSYKLIYENKLSAIKTNLDASTNKALTKKVIEKLQWTIIEIKKYIIVAEAEKEWGATTEKIVVLMADNYIYINVKYKSGSKARLPFLTGFSEKKIKEIKKEIDDALNDSTKANEEKI</sequence>
<keyword evidence="3" id="KW-1185">Reference proteome</keyword>
<dbReference type="AlphaFoldDB" id="A0A6C0GFG8"/>
<dbReference type="EMBL" id="CP048222">
    <property type="protein sequence ID" value="QHT66677.1"/>
    <property type="molecule type" value="Genomic_DNA"/>
</dbReference>
<dbReference type="RefSeq" id="WP_162442730.1">
    <property type="nucleotide sequence ID" value="NZ_CP048222.1"/>
</dbReference>
<proteinExistence type="predicted"/>
<keyword evidence="1" id="KW-0472">Membrane</keyword>
<gene>
    <name evidence="2" type="ORF">GXP67_08400</name>
</gene>
<keyword evidence="1" id="KW-1133">Transmembrane helix</keyword>
<evidence type="ECO:0000313" key="2">
    <source>
        <dbReference type="EMBL" id="QHT66677.1"/>
    </source>
</evidence>
<evidence type="ECO:0000313" key="3">
    <source>
        <dbReference type="Proteomes" id="UP000480178"/>
    </source>
</evidence>
<feature type="transmembrane region" description="Helical" evidence="1">
    <location>
        <begin position="55"/>
        <end position="75"/>
    </location>
</feature>